<evidence type="ECO:0000313" key="15">
    <source>
        <dbReference type="Proteomes" id="UP001310890"/>
    </source>
</evidence>
<evidence type="ECO:0000259" key="12">
    <source>
        <dbReference type="Pfam" id="PF02775"/>
    </source>
</evidence>
<keyword evidence="5 10" id="KW-0786">Thiamine pyrophosphate</keyword>
<name>A0AAN7TG23_9PEZI</name>
<evidence type="ECO:0000256" key="8">
    <source>
        <dbReference type="ARBA" id="ARBA00044454"/>
    </source>
</evidence>
<evidence type="ECO:0000256" key="7">
    <source>
        <dbReference type="ARBA" id="ARBA00044451"/>
    </source>
</evidence>
<evidence type="ECO:0000313" key="14">
    <source>
        <dbReference type="EMBL" id="KAK5111790.1"/>
    </source>
</evidence>
<comment type="catalytic activity">
    <reaction evidence="7">
        <text>a 2-hydroxy-3-methyl fatty acyl-CoA = a 2-methyl-branched fatty aldehyde + formyl-CoA</text>
        <dbReference type="Rhea" id="RHEA:25375"/>
        <dbReference type="ChEBI" id="CHEBI:49188"/>
        <dbReference type="ChEBI" id="CHEBI:57376"/>
        <dbReference type="ChEBI" id="CHEBI:58783"/>
        <dbReference type="EC" id="4.1.2.63"/>
    </reaction>
    <physiologicalReaction direction="left-to-right" evidence="7">
        <dbReference type="Rhea" id="RHEA:25376"/>
    </physiologicalReaction>
</comment>
<dbReference type="GO" id="GO:0005777">
    <property type="term" value="C:peroxisome"/>
    <property type="evidence" value="ECO:0007669"/>
    <property type="project" value="TreeGrafter"/>
</dbReference>
<dbReference type="SUPFAM" id="SSF52467">
    <property type="entry name" value="DHS-like NAD/FAD-binding domain"/>
    <property type="match status" value="1"/>
</dbReference>
<sequence>MEGTSGSKVIAQALHDLGVRVIFGTPGLPVTAIAQESIYLGIRYISFRNEQAAAYAASAYGFLTGRPGVCMSVGGPGAFHIFAGVPHAMANSWPLLVLSGSAESHNAGKGAFQEVDQVSLMTPYTKLAVRPPSPDTIPRFINDAYRAACFGKPGPAYVDLPADLILGAFRVPRNRLKRLTELPKSAAPAHKIEEIFRAIKVAKAPLVVIGKGAAYGRAERQIRELIESTSLPFVPTPMGKGVVPDSSVNNYSAARSTAFKEADVVLVLGARLNWILSFGLPPKWNANAKIIQVDIDANELGKNGGHPGLSVVGDVGIVVDQINSALQGWRWQGHSSTFYRNLQAARSRNEAKAMAKAAVHRVPMTYERVYTIIKETLNRLSDPKDGSIIYVSEGANTMDIARSMFPIEHPRTRLDAGTYATMGVGLGYAIASYAAYNFPDAEGLACNPALRKKIVAIEGDSAFGFSGMEIETMARYQMDVLIFIMNNSGVYKGDSNDVEEWDERRRNTVEGNTADGKGLSAWSLGYQVAYEKMAEMVGGIGYVVRTPDELTRATEEGFKAKVPVIVNVLIDPQADLEMDFSWLDMVPLEQDKPKL</sequence>
<dbReference type="Gene3D" id="3.40.50.1220">
    <property type="entry name" value="TPP-binding domain"/>
    <property type="match status" value="1"/>
</dbReference>
<evidence type="ECO:0000256" key="3">
    <source>
        <dbReference type="ARBA" id="ARBA00022723"/>
    </source>
</evidence>
<dbReference type="InterPro" id="IPR012000">
    <property type="entry name" value="Thiamin_PyroP_enz_cen_dom"/>
</dbReference>
<evidence type="ECO:0000256" key="9">
    <source>
        <dbReference type="ARBA" id="ARBA00044518"/>
    </source>
</evidence>
<feature type="domain" description="Thiamine pyrophosphate enzyme central" evidence="11">
    <location>
        <begin position="192"/>
        <end position="321"/>
    </location>
</feature>
<dbReference type="EMBL" id="JAVRRL010000036">
    <property type="protein sequence ID" value="KAK5111790.1"/>
    <property type="molecule type" value="Genomic_DNA"/>
</dbReference>
<dbReference type="SUPFAM" id="SSF52518">
    <property type="entry name" value="Thiamin diphosphate-binding fold (THDP-binding)"/>
    <property type="match status" value="2"/>
</dbReference>
<gene>
    <name evidence="14" type="ORF">LTR62_004710</name>
</gene>
<dbReference type="Gene3D" id="3.40.50.970">
    <property type="match status" value="2"/>
</dbReference>
<dbReference type="GO" id="GO:0001561">
    <property type="term" value="P:fatty acid alpha-oxidation"/>
    <property type="evidence" value="ECO:0007669"/>
    <property type="project" value="TreeGrafter"/>
</dbReference>
<protein>
    <recommendedName>
        <fullName evidence="9">2-hydroxyacyl-CoA lyase</fullName>
        <ecNumber evidence="9">4.1.2.63</ecNumber>
    </recommendedName>
</protein>
<comment type="caution">
    <text evidence="14">The sequence shown here is derived from an EMBL/GenBank/DDBJ whole genome shotgun (WGS) entry which is preliminary data.</text>
</comment>
<reference evidence="14" key="1">
    <citation type="submission" date="2023-08" db="EMBL/GenBank/DDBJ databases">
        <title>Black Yeasts Isolated from many extreme environments.</title>
        <authorList>
            <person name="Coleine C."/>
            <person name="Stajich J.E."/>
            <person name="Selbmann L."/>
        </authorList>
    </citation>
    <scope>NUCLEOTIDE SEQUENCE</scope>
    <source>
        <strain evidence="14">CCFEE 5401</strain>
    </source>
</reference>
<dbReference type="EC" id="4.1.2.63" evidence="9"/>
<evidence type="ECO:0000259" key="13">
    <source>
        <dbReference type="Pfam" id="PF02776"/>
    </source>
</evidence>
<dbReference type="CDD" id="cd02004">
    <property type="entry name" value="TPP_BZL_OCoD_HPCL"/>
    <property type="match status" value="1"/>
</dbReference>
<dbReference type="Pfam" id="PF02775">
    <property type="entry name" value="TPP_enzyme_C"/>
    <property type="match status" value="1"/>
</dbReference>
<dbReference type="AlphaFoldDB" id="A0AAN7TG23"/>
<evidence type="ECO:0000256" key="5">
    <source>
        <dbReference type="ARBA" id="ARBA00023052"/>
    </source>
</evidence>
<dbReference type="Pfam" id="PF00205">
    <property type="entry name" value="TPP_enzyme_M"/>
    <property type="match status" value="1"/>
</dbReference>
<dbReference type="GO" id="GO:0106359">
    <property type="term" value="F:2-hydroxyacyl-CoA lyase activity"/>
    <property type="evidence" value="ECO:0007669"/>
    <property type="project" value="UniProtKB-EC"/>
</dbReference>
<dbReference type="InterPro" id="IPR011766">
    <property type="entry name" value="TPP_enzyme_TPP-bd"/>
</dbReference>
<dbReference type="InterPro" id="IPR029035">
    <property type="entry name" value="DHS-like_NAD/FAD-binding_dom"/>
</dbReference>
<evidence type="ECO:0000259" key="11">
    <source>
        <dbReference type="Pfam" id="PF00205"/>
    </source>
</evidence>
<keyword evidence="3" id="KW-0479">Metal-binding</keyword>
<evidence type="ECO:0000256" key="2">
    <source>
        <dbReference type="ARBA" id="ARBA00007812"/>
    </source>
</evidence>
<comment type="cofactor">
    <cofactor evidence="1">
        <name>thiamine diphosphate</name>
        <dbReference type="ChEBI" id="CHEBI:58937"/>
    </cofactor>
</comment>
<dbReference type="InterPro" id="IPR045025">
    <property type="entry name" value="HACL1-like"/>
</dbReference>
<comment type="catalytic activity">
    <reaction evidence="8">
        <text>an (R)-2-hydroxy-long-chain-fatty acyl-CoA = a long-chain fatty aldehyde + formyl-CoA</text>
        <dbReference type="Rhea" id="RHEA:67444"/>
        <dbReference type="ChEBI" id="CHEBI:17176"/>
        <dbReference type="ChEBI" id="CHEBI:57376"/>
        <dbReference type="ChEBI" id="CHEBI:170012"/>
        <dbReference type="EC" id="4.1.2.63"/>
    </reaction>
    <physiologicalReaction direction="left-to-right" evidence="8">
        <dbReference type="Rhea" id="RHEA:67445"/>
    </physiologicalReaction>
</comment>
<dbReference type="Proteomes" id="UP001310890">
    <property type="component" value="Unassembled WGS sequence"/>
</dbReference>
<comment type="similarity">
    <text evidence="2 10">Belongs to the TPP enzyme family.</text>
</comment>
<dbReference type="InterPro" id="IPR012001">
    <property type="entry name" value="Thiamin_PyroP_enz_TPP-bd_dom"/>
</dbReference>
<evidence type="ECO:0000256" key="6">
    <source>
        <dbReference type="ARBA" id="ARBA00023239"/>
    </source>
</evidence>
<dbReference type="FunFam" id="3.40.50.970:FF:000071">
    <property type="entry name" value="2-hydroxyphytanoyl-CoA lyase, putative"/>
    <property type="match status" value="1"/>
</dbReference>
<dbReference type="PANTHER" id="PTHR43710:SF2">
    <property type="entry name" value="2-HYDROXYACYL-COA LYASE 1"/>
    <property type="match status" value="1"/>
</dbReference>
<evidence type="ECO:0000256" key="10">
    <source>
        <dbReference type="RuleBase" id="RU362132"/>
    </source>
</evidence>
<dbReference type="GO" id="GO:0030976">
    <property type="term" value="F:thiamine pyrophosphate binding"/>
    <property type="evidence" value="ECO:0007669"/>
    <property type="project" value="InterPro"/>
</dbReference>
<dbReference type="GO" id="GO:0000287">
    <property type="term" value="F:magnesium ion binding"/>
    <property type="evidence" value="ECO:0007669"/>
    <property type="project" value="InterPro"/>
</dbReference>
<dbReference type="PANTHER" id="PTHR43710">
    <property type="entry name" value="2-HYDROXYACYL-COA LYASE"/>
    <property type="match status" value="1"/>
</dbReference>
<evidence type="ECO:0000256" key="4">
    <source>
        <dbReference type="ARBA" id="ARBA00022842"/>
    </source>
</evidence>
<dbReference type="Pfam" id="PF02776">
    <property type="entry name" value="TPP_enzyme_N"/>
    <property type="match status" value="1"/>
</dbReference>
<dbReference type="InterPro" id="IPR029061">
    <property type="entry name" value="THDP-binding"/>
</dbReference>
<proteinExistence type="inferred from homology"/>
<organism evidence="14 15">
    <name type="scientific">Meristemomyces frigidus</name>
    <dbReference type="NCBI Taxonomy" id="1508187"/>
    <lineage>
        <taxon>Eukaryota</taxon>
        <taxon>Fungi</taxon>
        <taxon>Dikarya</taxon>
        <taxon>Ascomycota</taxon>
        <taxon>Pezizomycotina</taxon>
        <taxon>Dothideomycetes</taxon>
        <taxon>Dothideomycetidae</taxon>
        <taxon>Mycosphaerellales</taxon>
        <taxon>Teratosphaeriaceae</taxon>
        <taxon>Meristemomyces</taxon>
    </lineage>
</organism>
<feature type="domain" description="Thiamine pyrophosphate enzyme N-terminal TPP-binding" evidence="13">
    <location>
        <begin position="5"/>
        <end position="120"/>
    </location>
</feature>
<feature type="domain" description="Thiamine pyrophosphate enzyme TPP-binding" evidence="12">
    <location>
        <begin position="394"/>
        <end position="568"/>
    </location>
</feature>
<evidence type="ECO:0000256" key="1">
    <source>
        <dbReference type="ARBA" id="ARBA00001964"/>
    </source>
</evidence>
<accession>A0AAN7TG23</accession>
<keyword evidence="4" id="KW-0460">Magnesium</keyword>
<dbReference type="CDD" id="cd07035">
    <property type="entry name" value="TPP_PYR_POX_like"/>
    <property type="match status" value="1"/>
</dbReference>
<keyword evidence="6" id="KW-0456">Lyase</keyword>